<protein>
    <submittedName>
        <fullName evidence="2">Uncharacterized protein</fullName>
    </submittedName>
</protein>
<evidence type="ECO:0000256" key="1">
    <source>
        <dbReference type="SAM" id="MobiDB-lite"/>
    </source>
</evidence>
<evidence type="ECO:0000313" key="2">
    <source>
        <dbReference type="EMBL" id="MPC44887.1"/>
    </source>
</evidence>
<dbReference type="Proteomes" id="UP000324222">
    <property type="component" value="Unassembled WGS sequence"/>
</dbReference>
<organism evidence="2 3">
    <name type="scientific">Portunus trituberculatus</name>
    <name type="common">Swimming crab</name>
    <name type="synonym">Neptunus trituberculatus</name>
    <dbReference type="NCBI Taxonomy" id="210409"/>
    <lineage>
        <taxon>Eukaryota</taxon>
        <taxon>Metazoa</taxon>
        <taxon>Ecdysozoa</taxon>
        <taxon>Arthropoda</taxon>
        <taxon>Crustacea</taxon>
        <taxon>Multicrustacea</taxon>
        <taxon>Malacostraca</taxon>
        <taxon>Eumalacostraca</taxon>
        <taxon>Eucarida</taxon>
        <taxon>Decapoda</taxon>
        <taxon>Pleocyemata</taxon>
        <taxon>Brachyura</taxon>
        <taxon>Eubrachyura</taxon>
        <taxon>Portunoidea</taxon>
        <taxon>Portunidae</taxon>
        <taxon>Portuninae</taxon>
        <taxon>Portunus</taxon>
    </lineage>
</organism>
<name>A0A5B7FH57_PORTR</name>
<reference evidence="2 3" key="1">
    <citation type="submission" date="2019-05" db="EMBL/GenBank/DDBJ databases">
        <title>Another draft genome of Portunus trituberculatus and its Hox gene families provides insights of decapod evolution.</title>
        <authorList>
            <person name="Jeong J.-H."/>
            <person name="Song I."/>
            <person name="Kim S."/>
            <person name="Choi T."/>
            <person name="Kim D."/>
            <person name="Ryu S."/>
            <person name="Kim W."/>
        </authorList>
    </citation>
    <scope>NUCLEOTIDE SEQUENCE [LARGE SCALE GENOMIC DNA]</scope>
    <source>
        <tissue evidence="2">Muscle</tissue>
    </source>
</reference>
<keyword evidence="3" id="KW-1185">Reference proteome</keyword>
<gene>
    <name evidence="2" type="ORF">E2C01_038568</name>
</gene>
<feature type="region of interest" description="Disordered" evidence="1">
    <location>
        <begin position="153"/>
        <end position="178"/>
    </location>
</feature>
<comment type="caution">
    <text evidence="2">The sequence shown here is derived from an EMBL/GenBank/DDBJ whole genome shotgun (WGS) entry which is preliminary data.</text>
</comment>
<dbReference type="AlphaFoldDB" id="A0A5B7FH57"/>
<sequence>MALPTVLSNSADPAATKCLVTRQLGAAKHARRIRNNFLLSVFVKTIGRVCCTAWATSLCVGLYWRGPVISLSGRVCCVATHAKHPDSWSHASANLCQHRGDIPDSEPAALLVLCGRARPTMANTVTVMLPAGHQEVRRPAATQGPLLQVREWLPAPYPTTTTTTTTTTTRHTGGNKTG</sequence>
<proteinExistence type="predicted"/>
<accession>A0A5B7FH57</accession>
<dbReference type="EMBL" id="VSRR010006477">
    <property type="protein sequence ID" value="MPC44887.1"/>
    <property type="molecule type" value="Genomic_DNA"/>
</dbReference>
<feature type="compositionally biased region" description="Low complexity" evidence="1">
    <location>
        <begin position="159"/>
        <end position="169"/>
    </location>
</feature>
<evidence type="ECO:0000313" key="3">
    <source>
        <dbReference type="Proteomes" id="UP000324222"/>
    </source>
</evidence>